<feature type="non-terminal residue" evidence="2">
    <location>
        <position position="210"/>
    </location>
</feature>
<reference evidence="2" key="1">
    <citation type="submission" date="2021-02" db="EMBL/GenBank/DDBJ databases">
        <authorList>
            <person name="Nowell W R."/>
        </authorList>
    </citation>
    <scope>NUCLEOTIDE SEQUENCE</scope>
</reference>
<feature type="compositionally biased region" description="Acidic residues" evidence="1">
    <location>
        <begin position="175"/>
        <end position="186"/>
    </location>
</feature>
<protein>
    <submittedName>
        <fullName evidence="2">Uncharacterized protein</fullName>
    </submittedName>
</protein>
<sequence length="210" mass="24628">YIPKLEPIISRQVLNNDIHYNIWQTDEQLEDELDENVDYYVTNLTASDCLLISNGWIFQGCSLDNTTSIICNIHHKQTLNIDVNEVKSYSTRNTFDSSFTLDQIDWSTMENGPQNLNFEKWQETFSKYFSFDSASDPETSAIFDKHQHHISDVLYEMIKLVHEIQKTDSEKPVNIEDEDTQETLENEELKDSENEDMDEHLHLQNLKTDL</sequence>
<feature type="region of interest" description="Disordered" evidence="1">
    <location>
        <begin position="169"/>
        <end position="210"/>
    </location>
</feature>
<evidence type="ECO:0000313" key="2">
    <source>
        <dbReference type="EMBL" id="CAF4073429.1"/>
    </source>
</evidence>
<dbReference type="EMBL" id="CAJOAX010010345">
    <property type="protein sequence ID" value="CAF4073429.1"/>
    <property type="molecule type" value="Genomic_DNA"/>
</dbReference>
<evidence type="ECO:0000313" key="3">
    <source>
        <dbReference type="Proteomes" id="UP000663823"/>
    </source>
</evidence>
<name>A0A819U2T2_9BILA</name>
<dbReference type="AlphaFoldDB" id="A0A819U2T2"/>
<proteinExistence type="predicted"/>
<dbReference type="Proteomes" id="UP000663823">
    <property type="component" value="Unassembled WGS sequence"/>
</dbReference>
<accession>A0A819U2T2</accession>
<evidence type="ECO:0000256" key="1">
    <source>
        <dbReference type="SAM" id="MobiDB-lite"/>
    </source>
</evidence>
<organism evidence="2 3">
    <name type="scientific">Rotaria sordida</name>
    <dbReference type="NCBI Taxonomy" id="392033"/>
    <lineage>
        <taxon>Eukaryota</taxon>
        <taxon>Metazoa</taxon>
        <taxon>Spiralia</taxon>
        <taxon>Gnathifera</taxon>
        <taxon>Rotifera</taxon>
        <taxon>Eurotatoria</taxon>
        <taxon>Bdelloidea</taxon>
        <taxon>Philodinida</taxon>
        <taxon>Philodinidae</taxon>
        <taxon>Rotaria</taxon>
    </lineage>
</organism>
<comment type="caution">
    <text evidence="2">The sequence shown here is derived from an EMBL/GenBank/DDBJ whole genome shotgun (WGS) entry which is preliminary data.</text>
</comment>
<gene>
    <name evidence="2" type="ORF">OTI717_LOCUS32801</name>
</gene>